<dbReference type="AlphaFoldDB" id="A0AAU7FD36"/>
<dbReference type="PANTHER" id="PTHR47506">
    <property type="entry name" value="TRANSCRIPTIONAL REGULATORY PROTEIN"/>
    <property type="match status" value="1"/>
</dbReference>
<gene>
    <name evidence="6" type="ORF">ABHF33_06320</name>
</gene>
<dbReference type="InterPro" id="IPR036271">
    <property type="entry name" value="Tet_transcr_reg_TetR-rel_C_sf"/>
</dbReference>
<dbReference type="PROSITE" id="PS50977">
    <property type="entry name" value="HTH_TETR_2"/>
    <property type="match status" value="1"/>
</dbReference>
<dbReference type="SUPFAM" id="SSF46689">
    <property type="entry name" value="Homeodomain-like"/>
    <property type="match status" value="1"/>
</dbReference>
<dbReference type="PANTHER" id="PTHR47506:SF3">
    <property type="entry name" value="HTH-TYPE TRANSCRIPTIONAL REGULATOR LMRA"/>
    <property type="match status" value="1"/>
</dbReference>
<dbReference type="Pfam" id="PF00440">
    <property type="entry name" value="TetR_N"/>
    <property type="match status" value="1"/>
</dbReference>
<evidence type="ECO:0000256" key="2">
    <source>
        <dbReference type="ARBA" id="ARBA00023125"/>
    </source>
</evidence>
<dbReference type="SUPFAM" id="SSF48498">
    <property type="entry name" value="Tetracyclin repressor-like, C-terminal domain"/>
    <property type="match status" value="1"/>
</dbReference>
<accession>A0AAU7FD36</accession>
<feature type="domain" description="HTH tetR-type" evidence="5">
    <location>
        <begin position="2"/>
        <end position="62"/>
    </location>
</feature>
<evidence type="ECO:0000259" key="5">
    <source>
        <dbReference type="PROSITE" id="PS50977"/>
    </source>
</evidence>
<protein>
    <submittedName>
        <fullName evidence="6">TetR/AcrR family transcriptional regulator</fullName>
    </submittedName>
</protein>
<name>A0AAU7FD36_9NEIS</name>
<reference evidence="6" key="1">
    <citation type="submission" date="2024-05" db="EMBL/GenBank/DDBJ databases">
        <authorList>
            <person name="Yang L."/>
            <person name="Pan L."/>
        </authorList>
    </citation>
    <scope>NUCLEOTIDE SEQUENCE</scope>
    <source>
        <strain evidence="6">FCG-7</strain>
    </source>
</reference>
<keyword evidence="1" id="KW-0805">Transcription regulation</keyword>
<dbReference type="RefSeq" id="WP_348946118.1">
    <property type="nucleotide sequence ID" value="NZ_CP157355.1"/>
</dbReference>
<feature type="DNA-binding region" description="H-T-H motif" evidence="4">
    <location>
        <begin position="25"/>
        <end position="44"/>
    </location>
</feature>
<dbReference type="KEGG" id="cmav:ABHF33_06320"/>
<dbReference type="Gene3D" id="1.10.357.10">
    <property type="entry name" value="Tetracycline Repressor, domain 2"/>
    <property type="match status" value="1"/>
</dbReference>
<organism evidence="6">
    <name type="scientific">Chitinibacter mangrovi</name>
    <dbReference type="NCBI Taxonomy" id="3153927"/>
    <lineage>
        <taxon>Bacteria</taxon>
        <taxon>Pseudomonadati</taxon>
        <taxon>Pseudomonadota</taxon>
        <taxon>Betaproteobacteria</taxon>
        <taxon>Neisseriales</taxon>
        <taxon>Chitinibacteraceae</taxon>
        <taxon>Chitinibacter</taxon>
    </lineage>
</organism>
<keyword evidence="2 4" id="KW-0238">DNA-binding</keyword>
<evidence type="ECO:0000256" key="1">
    <source>
        <dbReference type="ARBA" id="ARBA00023015"/>
    </source>
</evidence>
<sequence>MAITHDELIRHLRTVFHTYGYDGASLSLISQATGLGKGSLYHHFPNGKVEMASAVLQAEGVWFQSGLDLLRQAGEPAHRLARFMEFVRISEANKEQASTLDVYTMGNARTLFGQDMGIAVQEWIAALQQVICDSGIAQAQARQRAINAIARLEGVRLMCRCLNDWQIFDDLLQQLPHDLLQP</sequence>
<dbReference type="InterPro" id="IPR009057">
    <property type="entry name" value="Homeodomain-like_sf"/>
</dbReference>
<dbReference type="EMBL" id="CP157355">
    <property type="protein sequence ID" value="XBM01879.1"/>
    <property type="molecule type" value="Genomic_DNA"/>
</dbReference>
<evidence type="ECO:0000256" key="3">
    <source>
        <dbReference type="ARBA" id="ARBA00023163"/>
    </source>
</evidence>
<evidence type="ECO:0000256" key="4">
    <source>
        <dbReference type="PROSITE-ProRule" id="PRU00335"/>
    </source>
</evidence>
<keyword evidence="3" id="KW-0804">Transcription</keyword>
<proteinExistence type="predicted"/>
<dbReference type="GO" id="GO:0003677">
    <property type="term" value="F:DNA binding"/>
    <property type="evidence" value="ECO:0007669"/>
    <property type="project" value="UniProtKB-UniRule"/>
</dbReference>
<dbReference type="InterPro" id="IPR001647">
    <property type="entry name" value="HTH_TetR"/>
</dbReference>
<evidence type="ECO:0000313" key="6">
    <source>
        <dbReference type="EMBL" id="XBM01879.1"/>
    </source>
</evidence>